<comment type="similarity">
    <text evidence="2 6">Belongs to the QNG1 protein family.</text>
</comment>
<evidence type="ECO:0000256" key="2">
    <source>
        <dbReference type="ARBA" id="ARBA00035119"/>
    </source>
</evidence>
<comment type="function">
    <text evidence="6">Catalyzes the hydrolysis of queuosine 5'-phosphate, releasing the nucleobase queuine (q). Is required for salvage of queuine from exogenous queuosine (Q) that is imported and then converted to queuosine 5'-phosphate intracellularly.</text>
</comment>
<dbReference type="AlphaFoldDB" id="A0AAD9MLN7"/>
<evidence type="ECO:0000313" key="8">
    <source>
        <dbReference type="Proteomes" id="UP001255856"/>
    </source>
</evidence>
<keyword evidence="8" id="KW-1185">Reference proteome</keyword>
<dbReference type="InterPro" id="IPR019438">
    <property type="entry name" value="Q_salvage"/>
</dbReference>
<name>A0AAD9MLN7_PROWI</name>
<dbReference type="PANTHER" id="PTHR21314">
    <property type="entry name" value="QUEUOSINE 5'-PHOSPHATE N-GLYCOSYLASE_HYDROLASE-RELATED"/>
    <property type="match status" value="1"/>
</dbReference>
<dbReference type="PANTHER" id="PTHR21314:SF0">
    <property type="entry name" value="QUEUOSINE 5'-PHOSPHATE N-GLYCOSYLASE_HYDROLASE"/>
    <property type="match status" value="1"/>
</dbReference>
<dbReference type="GO" id="GO:0006400">
    <property type="term" value="P:tRNA modification"/>
    <property type="evidence" value="ECO:0007669"/>
    <property type="project" value="TreeGrafter"/>
</dbReference>
<proteinExistence type="inferred from homology"/>
<dbReference type="GO" id="GO:0016787">
    <property type="term" value="F:hydrolase activity"/>
    <property type="evidence" value="ECO:0007669"/>
    <property type="project" value="UniProtKB-KW"/>
</dbReference>
<gene>
    <name evidence="7" type="ORF">QBZ16_001799</name>
</gene>
<evidence type="ECO:0000256" key="5">
    <source>
        <dbReference type="ARBA" id="ARBA00048204"/>
    </source>
</evidence>
<evidence type="ECO:0000256" key="6">
    <source>
        <dbReference type="RuleBase" id="RU365002"/>
    </source>
</evidence>
<evidence type="ECO:0000256" key="3">
    <source>
        <dbReference type="ARBA" id="ARBA00035306"/>
    </source>
</evidence>
<accession>A0AAD9MLN7</accession>
<sequence length="224" mass="24409">MEQVVRSLDAATLHTLCSGTGLWDRSLHFADASRPELLLRSLLVLDSLNFCFWPRPGLEYDALARGIKRDPDALSCRALEAADALMVQRLMGLDSPPPLAEERARFLREIPAGLEEFGGSALALVRSAGGSAAALVGIVTRCFPGFRDEAVYRGHQVCFYKRAQIFVADVWGAFGGQGAGAFSDIGALTMFADYRVPAQLRTMGLLEYSPDLARRVRLCEDGRG</sequence>
<comment type="catalytic activity">
    <reaction evidence="5 6">
        <text>queuosine 5'-phosphate + H2O = queuine + D-ribose 5-phosphate</text>
        <dbReference type="Rhea" id="RHEA:75387"/>
        <dbReference type="ChEBI" id="CHEBI:15377"/>
        <dbReference type="ChEBI" id="CHEBI:17433"/>
        <dbReference type="ChEBI" id="CHEBI:78346"/>
        <dbReference type="ChEBI" id="CHEBI:194371"/>
    </reaction>
    <physiologicalReaction direction="left-to-right" evidence="5 6">
        <dbReference type="Rhea" id="RHEA:75388"/>
    </physiologicalReaction>
</comment>
<dbReference type="Proteomes" id="UP001255856">
    <property type="component" value="Unassembled WGS sequence"/>
</dbReference>
<dbReference type="Pfam" id="PF10343">
    <property type="entry name" value="Q_salvage"/>
    <property type="match status" value="1"/>
</dbReference>
<evidence type="ECO:0000256" key="4">
    <source>
        <dbReference type="ARBA" id="ARBA00035393"/>
    </source>
</evidence>
<evidence type="ECO:0000256" key="1">
    <source>
        <dbReference type="ARBA" id="ARBA00022801"/>
    </source>
</evidence>
<keyword evidence="1 6" id="KW-0378">Hydrolase</keyword>
<reference evidence="7" key="1">
    <citation type="submission" date="2021-01" db="EMBL/GenBank/DDBJ databases">
        <authorList>
            <person name="Eckstrom K.M.E."/>
        </authorList>
    </citation>
    <scope>NUCLEOTIDE SEQUENCE</scope>
    <source>
        <strain evidence="7">UVCC 0001</strain>
    </source>
</reference>
<dbReference type="EMBL" id="JASFZW010000014">
    <property type="protein sequence ID" value="KAK2075691.1"/>
    <property type="molecule type" value="Genomic_DNA"/>
</dbReference>
<organism evidence="7 8">
    <name type="scientific">Prototheca wickerhamii</name>
    <dbReference type="NCBI Taxonomy" id="3111"/>
    <lineage>
        <taxon>Eukaryota</taxon>
        <taxon>Viridiplantae</taxon>
        <taxon>Chlorophyta</taxon>
        <taxon>core chlorophytes</taxon>
        <taxon>Trebouxiophyceae</taxon>
        <taxon>Chlorellales</taxon>
        <taxon>Chlorellaceae</taxon>
        <taxon>Prototheca</taxon>
    </lineage>
</organism>
<protein>
    <recommendedName>
        <fullName evidence="3 6">Queuosine 5'-phosphate N-glycosylase/hydrolase</fullName>
        <ecNumber evidence="6">3.2.2.-</ecNumber>
    </recommendedName>
    <alternativeName>
        <fullName evidence="4 6">Queuosine-nucleotide N-glycosylase/hydrolase</fullName>
    </alternativeName>
</protein>
<evidence type="ECO:0000313" key="7">
    <source>
        <dbReference type="EMBL" id="KAK2075691.1"/>
    </source>
</evidence>
<dbReference type="EC" id="3.2.2.-" evidence="6"/>
<comment type="caution">
    <text evidence="7">The sequence shown here is derived from an EMBL/GenBank/DDBJ whole genome shotgun (WGS) entry which is preliminary data.</text>
</comment>